<dbReference type="Pfam" id="PF17783">
    <property type="entry name" value="WHD_CvfB"/>
    <property type="match status" value="1"/>
</dbReference>
<comment type="similarity">
    <text evidence="1">Belongs to the CvfB family.</text>
</comment>
<evidence type="ECO:0000259" key="3">
    <source>
        <dbReference type="Pfam" id="PF17783"/>
    </source>
</evidence>
<feature type="domain" description="Conserved virulence factor B first S1" evidence="2">
    <location>
        <begin position="70"/>
        <end position="125"/>
    </location>
</feature>
<dbReference type="Proteomes" id="UP000614424">
    <property type="component" value="Unassembled WGS sequence"/>
</dbReference>
<organism evidence="4 5">
    <name type="scientific">Candidatus Desulfobia pelagia</name>
    <dbReference type="NCBI Taxonomy" id="2841692"/>
    <lineage>
        <taxon>Bacteria</taxon>
        <taxon>Pseudomonadati</taxon>
        <taxon>Thermodesulfobacteriota</taxon>
        <taxon>Desulfobulbia</taxon>
        <taxon>Desulfobulbales</taxon>
        <taxon>Desulfobulbaceae</taxon>
        <taxon>Candidatus Desulfobia</taxon>
    </lineage>
</organism>
<protein>
    <submittedName>
        <fullName evidence="4">GntR family transcriptional regulator</fullName>
    </submittedName>
</protein>
<dbReference type="PANTHER" id="PTHR37296:SF1">
    <property type="entry name" value="CONSERVED VIRULENCE FACTOR B"/>
    <property type="match status" value="1"/>
</dbReference>
<dbReference type="InterPro" id="IPR014464">
    <property type="entry name" value="CvfB_fam"/>
</dbReference>
<dbReference type="Gene3D" id="1.10.10.10">
    <property type="entry name" value="Winged helix-like DNA-binding domain superfamily/Winged helix DNA-binding domain"/>
    <property type="match status" value="1"/>
</dbReference>
<accession>A0A8J6TAY3</accession>
<dbReference type="PANTHER" id="PTHR37296">
    <property type="entry name" value="CONSERVED VIRULENCE FACTOR B"/>
    <property type="match status" value="1"/>
</dbReference>
<dbReference type="Pfam" id="PF13509">
    <property type="entry name" value="S1_2"/>
    <property type="match status" value="2"/>
</dbReference>
<dbReference type="EMBL" id="JACNJZ010000003">
    <property type="protein sequence ID" value="MBC8316266.1"/>
    <property type="molecule type" value="Genomic_DNA"/>
</dbReference>
<reference evidence="4 5" key="1">
    <citation type="submission" date="2020-08" db="EMBL/GenBank/DDBJ databases">
        <title>Bridging the membrane lipid divide: bacteria of the FCB group superphylum have the potential to synthesize archaeal ether lipids.</title>
        <authorList>
            <person name="Villanueva L."/>
            <person name="Von Meijenfeldt F.A.B."/>
            <person name="Westbye A.B."/>
            <person name="Yadav S."/>
            <person name="Hopmans E.C."/>
            <person name="Dutilh B.E."/>
            <person name="Sinninghe Damste J.S."/>
        </authorList>
    </citation>
    <scope>NUCLEOTIDE SEQUENCE [LARGE SCALE GENOMIC DNA]</scope>
    <source>
        <strain evidence="4">NIOZ-UU47</strain>
    </source>
</reference>
<dbReference type="AlphaFoldDB" id="A0A8J6TAY3"/>
<proteinExistence type="inferred from homology"/>
<dbReference type="Gene3D" id="2.40.50.140">
    <property type="entry name" value="Nucleic acid-binding proteins"/>
    <property type="match status" value="2"/>
</dbReference>
<feature type="domain" description="Conserved virulence factor B-like winged helix" evidence="3">
    <location>
        <begin position="218"/>
        <end position="275"/>
    </location>
</feature>
<sequence>MVQIGRTNKLTIKRKQDFGAHLDGGESGDILLLHKDAPENYQTGDDVEVFVYTDGEDRLRATTHIPYATVGQFAKLLVVANSFSGSYLDWGLQKDLYVPQKEQLTKMEEGKAYFVFIFIDEKTNRITASSKLDKFLSLDPPEYSEGEEVDLIIYDKTDLGYKAVINNSHGGILYKNEVFQKIFIGQQLKGYIKKIREDLKIDLSLQQQGYQGVDGSSQAILKIIKEKGGRIAVTDKSPPEDIYALFGVSKKIFKKAIGALYKKRLITIDTNGIKLVVK</sequence>
<comment type="caution">
    <text evidence="4">The sequence shown here is derived from an EMBL/GenBank/DDBJ whole genome shotgun (WGS) entry which is preliminary data.</text>
</comment>
<dbReference type="InterPro" id="IPR012340">
    <property type="entry name" value="NA-bd_OB-fold"/>
</dbReference>
<evidence type="ECO:0000313" key="5">
    <source>
        <dbReference type="Proteomes" id="UP000614424"/>
    </source>
</evidence>
<evidence type="ECO:0000256" key="1">
    <source>
        <dbReference type="PIRNR" id="PIRNR012524"/>
    </source>
</evidence>
<dbReference type="PIRSF" id="PIRSF012524">
    <property type="entry name" value="YitL_S1"/>
    <property type="match status" value="1"/>
</dbReference>
<feature type="domain" description="Conserved virulence factor B first S1" evidence="2">
    <location>
        <begin position="4"/>
        <end position="63"/>
    </location>
</feature>
<dbReference type="InterPro" id="IPR036388">
    <property type="entry name" value="WH-like_DNA-bd_sf"/>
</dbReference>
<dbReference type="InterPro" id="IPR039566">
    <property type="entry name" value="CvfB_S1_st"/>
</dbReference>
<evidence type="ECO:0000313" key="4">
    <source>
        <dbReference type="EMBL" id="MBC8316266.1"/>
    </source>
</evidence>
<dbReference type="InterPro" id="IPR040764">
    <property type="entry name" value="CvfB_WH"/>
</dbReference>
<gene>
    <name evidence="4" type="ORF">H8E41_00040</name>
</gene>
<name>A0A8J6TAY3_9BACT</name>
<evidence type="ECO:0000259" key="2">
    <source>
        <dbReference type="Pfam" id="PF13509"/>
    </source>
</evidence>